<comment type="similarity">
    <text evidence="10">Belongs to the ApbE family.</text>
</comment>
<keyword evidence="13" id="KW-1185">Reference proteome</keyword>
<evidence type="ECO:0000313" key="12">
    <source>
        <dbReference type="EMBL" id="QNA45351.1"/>
    </source>
</evidence>
<dbReference type="KEGG" id="lacs:H4075_03895"/>
<dbReference type="Gene3D" id="3.10.520.10">
    <property type="entry name" value="ApbE-like domains"/>
    <property type="match status" value="1"/>
</dbReference>
<evidence type="ECO:0000256" key="9">
    <source>
        <dbReference type="ARBA" id="ARBA00048540"/>
    </source>
</evidence>
<dbReference type="InterPro" id="IPR024932">
    <property type="entry name" value="ApbE"/>
</dbReference>
<dbReference type="PIRSF" id="PIRSF006268">
    <property type="entry name" value="ApbE"/>
    <property type="match status" value="1"/>
</dbReference>
<comment type="catalytic activity">
    <reaction evidence="9 10">
        <text>L-threonyl-[protein] + FAD = FMN-L-threonyl-[protein] + AMP + H(+)</text>
        <dbReference type="Rhea" id="RHEA:36847"/>
        <dbReference type="Rhea" id="RHEA-COMP:11060"/>
        <dbReference type="Rhea" id="RHEA-COMP:11061"/>
        <dbReference type="ChEBI" id="CHEBI:15378"/>
        <dbReference type="ChEBI" id="CHEBI:30013"/>
        <dbReference type="ChEBI" id="CHEBI:57692"/>
        <dbReference type="ChEBI" id="CHEBI:74257"/>
        <dbReference type="ChEBI" id="CHEBI:456215"/>
        <dbReference type="EC" id="2.7.1.180"/>
    </reaction>
</comment>
<dbReference type="PANTHER" id="PTHR30040:SF2">
    <property type="entry name" value="FAD:PROTEIN FMN TRANSFERASE"/>
    <property type="match status" value="1"/>
</dbReference>
<organism evidence="12 13">
    <name type="scientific">Lacibacter sediminis</name>
    <dbReference type="NCBI Taxonomy" id="2760713"/>
    <lineage>
        <taxon>Bacteria</taxon>
        <taxon>Pseudomonadati</taxon>
        <taxon>Bacteroidota</taxon>
        <taxon>Chitinophagia</taxon>
        <taxon>Chitinophagales</taxon>
        <taxon>Chitinophagaceae</taxon>
        <taxon>Lacibacter</taxon>
    </lineage>
</organism>
<dbReference type="EMBL" id="CP060007">
    <property type="protein sequence ID" value="QNA45351.1"/>
    <property type="molecule type" value="Genomic_DNA"/>
</dbReference>
<evidence type="ECO:0000256" key="1">
    <source>
        <dbReference type="ARBA" id="ARBA00011955"/>
    </source>
</evidence>
<evidence type="ECO:0000256" key="6">
    <source>
        <dbReference type="ARBA" id="ARBA00022827"/>
    </source>
</evidence>
<dbReference type="GO" id="GO:0016740">
    <property type="term" value="F:transferase activity"/>
    <property type="evidence" value="ECO:0007669"/>
    <property type="project" value="UniProtKB-UniRule"/>
</dbReference>
<keyword evidence="3 10" id="KW-0285">Flavoprotein</keyword>
<evidence type="ECO:0000256" key="8">
    <source>
        <dbReference type="ARBA" id="ARBA00031306"/>
    </source>
</evidence>
<comment type="cofactor">
    <cofactor evidence="11">
        <name>Mg(2+)</name>
        <dbReference type="ChEBI" id="CHEBI:18420"/>
    </cofactor>
    <cofactor evidence="11">
        <name>Mn(2+)</name>
        <dbReference type="ChEBI" id="CHEBI:29035"/>
    </cofactor>
    <text evidence="11">Magnesium. Can also use manganese.</text>
</comment>
<evidence type="ECO:0000256" key="5">
    <source>
        <dbReference type="ARBA" id="ARBA00022723"/>
    </source>
</evidence>
<evidence type="ECO:0000256" key="11">
    <source>
        <dbReference type="PIRSR" id="PIRSR006268-2"/>
    </source>
</evidence>
<proteinExistence type="inferred from homology"/>
<keyword evidence="7 10" id="KW-0460">Magnesium</keyword>
<evidence type="ECO:0000313" key="13">
    <source>
        <dbReference type="Proteomes" id="UP000515344"/>
    </source>
</evidence>
<evidence type="ECO:0000256" key="2">
    <source>
        <dbReference type="ARBA" id="ARBA00016337"/>
    </source>
</evidence>
<sequence>MRVVAWFLFLLTAFQSNKEWNRFNITGTAQGTTFSVIYYGEDSVVTKSMIDSVLISLDSSLSLYKPYSRINQFNNSKSGIVLDKHLLSVIKKSIITYTETKGLFDITVQPLVQAWGFGVSKTSVVPDAAIIKNILPCVNAKLLQLKGNRLMKTKPCVKIDLNGIAQGYSVDVLASFLEKHGVKNYIVELGGEIRVKGRKQPSGEKMKIGIESPNEDAFENHPMQKILALDKGAITTSGSYRKYYESNGQKITHLINPKTGYPHKNELISVTVYAKDAMTADAYDNALMLMGLQRALAFAERRKDIGVYFIYRDKKGAIGDTASTAFLKLLSSKE</sequence>
<dbReference type="RefSeq" id="WP_182804326.1">
    <property type="nucleotide sequence ID" value="NZ_CP060007.1"/>
</dbReference>
<feature type="binding site" evidence="11">
    <location>
        <position position="163"/>
    </location>
    <ligand>
        <name>Mg(2+)</name>
        <dbReference type="ChEBI" id="CHEBI:18420"/>
    </ligand>
</feature>
<dbReference type="EC" id="2.7.1.180" evidence="1 10"/>
<feature type="binding site" evidence="11">
    <location>
        <position position="281"/>
    </location>
    <ligand>
        <name>Mg(2+)</name>
        <dbReference type="ChEBI" id="CHEBI:18420"/>
    </ligand>
</feature>
<accession>A0A7G5XIP8</accession>
<evidence type="ECO:0000256" key="10">
    <source>
        <dbReference type="PIRNR" id="PIRNR006268"/>
    </source>
</evidence>
<name>A0A7G5XIP8_9BACT</name>
<gene>
    <name evidence="12" type="ORF">H4075_03895</name>
</gene>
<dbReference type="GO" id="GO:0046872">
    <property type="term" value="F:metal ion binding"/>
    <property type="evidence" value="ECO:0007669"/>
    <property type="project" value="UniProtKB-UniRule"/>
</dbReference>
<dbReference type="Proteomes" id="UP000515344">
    <property type="component" value="Chromosome"/>
</dbReference>
<evidence type="ECO:0000256" key="7">
    <source>
        <dbReference type="ARBA" id="ARBA00022842"/>
    </source>
</evidence>
<dbReference type="AlphaFoldDB" id="A0A7G5XIP8"/>
<keyword evidence="5 10" id="KW-0479">Metal-binding</keyword>
<reference evidence="13" key="1">
    <citation type="submission" date="2020-08" db="EMBL/GenBank/DDBJ databases">
        <title>Lacibacter sp. S13-6-6 genome sequencing.</title>
        <authorList>
            <person name="Jin L."/>
        </authorList>
    </citation>
    <scope>NUCLEOTIDE SEQUENCE [LARGE SCALE GENOMIC DNA]</scope>
    <source>
        <strain evidence="13">S13-6-6</strain>
    </source>
</reference>
<evidence type="ECO:0000256" key="3">
    <source>
        <dbReference type="ARBA" id="ARBA00022630"/>
    </source>
</evidence>
<dbReference type="Pfam" id="PF02424">
    <property type="entry name" value="ApbE"/>
    <property type="match status" value="1"/>
</dbReference>
<keyword evidence="4 10" id="KW-0808">Transferase</keyword>
<dbReference type="PANTHER" id="PTHR30040">
    <property type="entry name" value="THIAMINE BIOSYNTHESIS LIPOPROTEIN APBE"/>
    <property type="match status" value="1"/>
</dbReference>
<keyword evidence="6 10" id="KW-0274">FAD</keyword>
<evidence type="ECO:0000256" key="4">
    <source>
        <dbReference type="ARBA" id="ARBA00022679"/>
    </source>
</evidence>
<dbReference type="SUPFAM" id="SSF143631">
    <property type="entry name" value="ApbE-like"/>
    <property type="match status" value="1"/>
</dbReference>
<dbReference type="InterPro" id="IPR003374">
    <property type="entry name" value="ApbE-like_sf"/>
</dbReference>
<protein>
    <recommendedName>
        <fullName evidence="2 10">FAD:protein FMN transferase</fullName>
        <ecNumber evidence="1 10">2.7.1.180</ecNumber>
    </recommendedName>
    <alternativeName>
        <fullName evidence="8 10">Flavin transferase</fullName>
    </alternativeName>
</protein>